<sequence>MISSDQFRLEDYSRLLPDQFAGNIASVPKTKVLIEPAAAASHPEGQTETAFTNGKLCMWRLGLRPDPQSKLLTRRVA</sequence>
<proteinExistence type="predicted"/>
<evidence type="ECO:0000313" key="2">
    <source>
        <dbReference type="Proteomes" id="UP000283090"/>
    </source>
</evidence>
<protein>
    <submittedName>
        <fullName evidence="1">Uncharacterized protein</fullName>
    </submittedName>
</protein>
<organism evidence="1 2">
    <name type="scientific">Arthrobotrys flagrans</name>
    <name type="common">Nematode-trapping fungus</name>
    <name type="synonym">Trichothecium flagrans</name>
    <dbReference type="NCBI Taxonomy" id="97331"/>
    <lineage>
        <taxon>Eukaryota</taxon>
        <taxon>Fungi</taxon>
        <taxon>Dikarya</taxon>
        <taxon>Ascomycota</taxon>
        <taxon>Pezizomycotina</taxon>
        <taxon>Orbiliomycetes</taxon>
        <taxon>Orbiliales</taxon>
        <taxon>Orbiliaceae</taxon>
        <taxon>Arthrobotrys</taxon>
    </lineage>
</organism>
<gene>
    <name evidence="1" type="ORF">DFL_006459</name>
</gene>
<dbReference type="VEuPathDB" id="FungiDB:DFL_006459"/>
<evidence type="ECO:0000313" key="1">
    <source>
        <dbReference type="EMBL" id="RVD84733.1"/>
    </source>
</evidence>
<dbReference type="RefSeq" id="XP_067490277.1">
    <property type="nucleotide sequence ID" value="XM_067635892.1"/>
</dbReference>
<accession>A0A437A128</accession>
<comment type="caution">
    <text evidence="1">The sequence shown here is derived from an EMBL/GenBank/DDBJ whole genome shotgun (WGS) entry which is preliminary data.</text>
</comment>
<dbReference type="Proteomes" id="UP000283090">
    <property type="component" value="Unassembled WGS sequence"/>
</dbReference>
<reference evidence="1 2" key="1">
    <citation type="submission" date="2019-01" db="EMBL/GenBank/DDBJ databases">
        <title>Intercellular communication is required for trap formation in the nematode-trapping fungus Duddingtonia flagrans.</title>
        <authorList>
            <person name="Youssar L."/>
            <person name="Wernet V."/>
            <person name="Hensel N."/>
            <person name="Hildebrandt H.-G."/>
            <person name="Fischer R."/>
        </authorList>
    </citation>
    <scope>NUCLEOTIDE SEQUENCE [LARGE SCALE GENOMIC DNA]</scope>
    <source>
        <strain evidence="1 2">CBS H-5679</strain>
    </source>
</reference>
<dbReference type="GeneID" id="93588770"/>
<keyword evidence="2" id="KW-1185">Reference proteome</keyword>
<dbReference type="AlphaFoldDB" id="A0A437A128"/>
<name>A0A437A128_ARTFL</name>
<dbReference type="EMBL" id="SAEB01000007">
    <property type="protein sequence ID" value="RVD84733.1"/>
    <property type="molecule type" value="Genomic_DNA"/>
</dbReference>